<dbReference type="EMBL" id="BAAAVV010000003">
    <property type="protein sequence ID" value="GAA3165061.1"/>
    <property type="molecule type" value="Genomic_DNA"/>
</dbReference>
<evidence type="ECO:0000313" key="4">
    <source>
        <dbReference type="Proteomes" id="UP001499924"/>
    </source>
</evidence>
<dbReference type="PANTHER" id="PTHR31126">
    <property type="entry name" value="TYROSINE-PROTEIN PHOSPHATASE"/>
    <property type="match status" value="1"/>
</dbReference>
<reference evidence="4" key="1">
    <citation type="journal article" date="2019" name="Int. J. Syst. Evol. Microbiol.">
        <title>The Global Catalogue of Microorganisms (GCM) 10K type strain sequencing project: providing services to taxonomists for standard genome sequencing and annotation.</title>
        <authorList>
            <consortium name="The Broad Institute Genomics Platform"/>
            <consortium name="The Broad Institute Genome Sequencing Center for Infectious Disease"/>
            <person name="Wu L."/>
            <person name="Ma J."/>
        </authorList>
    </citation>
    <scope>NUCLEOTIDE SEQUENCE [LARGE SCALE GENOMIC DNA]</scope>
    <source>
        <strain evidence="4">JCM 15614</strain>
    </source>
</reference>
<dbReference type="PROSITE" id="PS00383">
    <property type="entry name" value="TYR_PHOSPHATASE_1"/>
    <property type="match status" value="1"/>
</dbReference>
<organism evidence="3 4">
    <name type="scientific">Blastococcus jejuensis</name>
    <dbReference type="NCBI Taxonomy" id="351224"/>
    <lineage>
        <taxon>Bacteria</taxon>
        <taxon>Bacillati</taxon>
        <taxon>Actinomycetota</taxon>
        <taxon>Actinomycetes</taxon>
        <taxon>Geodermatophilales</taxon>
        <taxon>Geodermatophilaceae</taxon>
        <taxon>Blastococcus</taxon>
    </lineage>
</organism>
<dbReference type="Gene3D" id="3.90.190.10">
    <property type="entry name" value="Protein tyrosine phosphatase superfamily"/>
    <property type="match status" value="1"/>
</dbReference>
<comment type="caution">
    <text evidence="3">The sequence shown here is derived from an EMBL/GenBank/DDBJ whole genome shotgun (WGS) entry which is preliminary data.</text>
</comment>
<proteinExistence type="inferred from homology"/>
<dbReference type="Pfam" id="PF13350">
    <property type="entry name" value="Y_phosphatase3"/>
    <property type="match status" value="1"/>
</dbReference>
<protein>
    <submittedName>
        <fullName evidence="3">Tyrosine-protein phosphatase</fullName>
    </submittedName>
</protein>
<dbReference type="InterPro" id="IPR016130">
    <property type="entry name" value="Tyr_Pase_AS"/>
</dbReference>
<dbReference type="PANTHER" id="PTHR31126:SF1">
    <property type="entry name" value="TYROSINE SPECIFIC PROTEIN PHOSPHATASES DOMAIN-CONTAINING PROTEIN"/>
    <property type="match status" value="1"/>
</dbReference>
<feature type="domain" description="Tyrosine specific protein phosphatases" evidence="2">
    <location>
        <begin position="120"/>
        <end position="199"/>
    </location>
</feature>
<dbReference type="Proteomes" id="UP001499924">
    <property type="component" value="Unassembled WGS sequence"/>
</dbReference>
<dbReference type="InterPro" id="IPR026893">
    <property type="entry name" value="Tyr/Ser_Pase_IphP-type"/>
</dbReference>
<dbReference type="InterPro" id="IPR029021">
    <property type="entry name" value="Prot-tyrosine_phosphatase-like"/>
</dbReference>
<name>A0ABP6P330_9ACTN</name>
<sequence length="260" mass="28323">MRSSDVYRADMAWHSLDGALNFREVGGLPTSDGRRLRRGRLFRSDTLQFLTEDSVRRLTTDLGVATVVDLRLPYEVQVEGRGPLAELPHRYHHLPFLVRGSEQQGNATPRFTSEDDVIVQHYLGYLASSPDAVAGVVAALAEPGALPAVVHCAAGKDRTGVAVAVVLTAVGVPADVIAAEYAAGAERMDEVFGQLRRMKSYGERLDALPAEARITEATTMARFLAAVEREYGGVRRFLDDQGVDDAMVEQLREQLTESAG</sequence>
<gene>
    <name evidence="3" type="ORF">GCM10010531_16850</name>
</gene>
<dbReference type="PROSITE" id="PS50056">
    <property type="entry name" value="TYR_PHOSPHATASE_2"/>
    <property type="match status" value="1"/>
</dbReference>
<evidence type="ECO:0000313" key="3">
    <source>
        <dbReference type="EMBL" id="GAA3165061.1"/>
    </source>
</evidence>
<keyword evidence="4" id="KW-1185">Reference proteome</keyword>
<evidence type="ECO:0000259" key="2">
    <source>
        <dbReference type="PROSITE" id="PS50056"/>
    </source>
</evidence>
<comment type="similarity">
    <text evidence="1">Belongs to the protein-tyrosine phosphatase family.</text>
</comment>
<evidence type="ECO:0000256" key="1">
    <source>
        <dbReference type="ARBA" id="ARBA00009580"/>
    </source>
</evidence>
<dbReference type="InterPro" id="IPR000387">
    <property type="entry name" value="Tyr_Pase_dom"/>
</dbReference>
<dbReference type="SUPFAM" id="SSF52799">
    <property type="entry name" value="(Phosphotyrosine protein) phosphatases II"/>
    <property type="match status" value="1"/>
</dbReference>
<accession>A0ABP6P330</accession>